<keyword evidence="1" id="KW-0479">Metal-binding</keyword>
<dbReference type="GO" id="GO:0003676">
    <property type="term" value="F:nucleic acid binding"/>
    <property type="evidence" value="ECO:0007669"/>
    <property type="project" value="InterPro"/>
</dbReference>
<dbReference type="Ensembl" id="ENSNMLT00000018049.1">
    <property type="protein sequence ID" value="ENSNMLP00000016069.1"/>
    <property type="gene ID" value="ENSNMLG00000010634.1"/>
</dbReference>
<dbReference type="GO" id="GO:0008270">
    <property type="term" value="F:zinc ion binding"/>
    <property type="evidence" value="ECO:0007669"/>
    <property type="project" value="UniProtKB-KW"/>
</dbReference>
<keyword evidence="1" id="KW-0862">Zinc</keyword>
<feature type="domain" description="CCHC-type" evidence="3">
    <location>
        <begin position="290"/>
        <end position="305"/>
    </location>
</feature>
<evidence type="ECO:0000313" key="5">
    <source>
        <dbReference type="Proteomes" id="UP000694523"/>
    </source>
</evidence>
<reference evidence="4" key="2">
    <citation type="submission" date="2025-09" db="UniProtKB">
        <authorList>
            <consortium name="Ensembl"/>
        </authorList>
    </citation>
    <scope>IDENTIFICATION</scope>
</reference>
<keyword evidence="5" id="KW-1185">Reference proteome</keyword>
<reference evidence="4" key="1">
    <citation type="submission" date="2025-08" db="UniProtKB">
        <authorList>
            <consortium name="Ensembl"/>
        </authorList>
    </citation>
    <scope>IDENTIFICATION</scope>
</reference>
<feature type="compositionally biased region" description="Polar residues" evidence="2">
    <location>
        <begin position="1"/>
        <end position="12"/>
    </location>
</feature>
<name>A0A8C6T6L0_9GOBI</name>
<keyword evidence="1" id="KW-0863">Zinc-finger</keyword>
<dbReference type="SUPFAM" id="SSF57756">
    <property type="entry name" value="Retrovirus zinc finger-like domains"/>
    <property type="match status" value="1"/>
</dbReference>
<evidence type="ECO:0000259" key="3">
    <source>
        <dbReference type="PROSITE" id="PS50158"/>
    </source>
</evidence>
<dbReference type="PANTHER" id="PTHR15503">
    <property type="entry name" value="LDOC1 RELATED"/>
    <property type="match status" value="1"/>
</dbReference>
<feature type="region of interest" description="Disordered" evidence="2">
    <location>
        <begin position="1"/>
        <end position="69"/>
    </location>
</feature>
<dbReference type="InterPro" id="IPR001878">
    <property type="entry name" value="Znf_CCHC"/>
</dbReference>
<dbReference type="PROSITE" id="PS50158">
    <property type="entry name" value="ZF_CCHC"/>
    <property type="match status" value="1"/>
</dbReference>
<dbReference type="InterPro" id="IPR036875">
    <property type="entry name" value="Znf_CCHC_sf"/>
</dbReference>
<evidence type="ECO:0000256" key="1">
    <source>
        <dbReference type="PROSITE-ProRule" id="PRU00047"/>
    </source>
</evidence>
<dbReference type="PANTHER" id="PTHR15503:SF36">
    <property type="entry name" value="RETROTRANSPOSON GAG-LIKE PROTEIN 5"/>
    <property type="match status" value="1"/>
</dbReference>
<proteinExistence type="predicted"/>
<dbReference type="InterPro" id="IPR032567">
    <property type="entry name" value="RTL1-rel"/>
</dbReference>
<sequence length="309" mass="34164">MASLQNLTTGMNQLGGRLNDVASQHSSLRPPDPAQSPDPGHASDPALQAPAPTGPQTSQSREPFIPTPSRYSGEIGMCKQFIHQCMLVFDQQPLTYSSDRSKVAFIMSLLSGKASAWAVALSNSGSLVCNTLNSFTSELLRVFDHPLQAKEASSRLLSLRQGSGSVSAFSIDFRILATECGWDDKALQGIYYRGLSEEVKDELAARDETANLEALISLSIRLDNRLRERCMERNFKSRNFVPTFQPRASHLPDLPAPPPQVLSTSEEPMQLGRMTLTQEERQRRFREGLCLYCGQAGHILRSCPKRPKD</sequence>
<dbReference type="AlphaFoldDB" id="A0A8C6T6L0"/>
<protein>
    <recommendedName>
        <fullName evidence="3">CCHC-type domain-containing protein</fullName>
    </recommendedName>
</protein>
<organism evidence="4 5">
    <name type="scientific">Neogobius melanostomus</name>
    <name type="common">round goby</name>
    <dbReference type="NCBI Taxonomy" id="47308"/>
    <lineage>
        <taxon>Eukaryota</taxon>
        <taxon>Metazoa</taxon>
        <taxon>Chordata</taxon>
        <taxon>Craniata</taxon>
        <taxon>Vertebrata</taxon>
        <taxon>Euteleostomi</taxon>
        <taxon>Actinopterygii</taxon>
        <taxon>Neopterygii</taxon>
        <taxon>Teleostei</taxon>
        <taxon>Neoteleostei</taxon>
        <taxon>Acanthomorphata</taxon>
        <taxon>Gobiaria</taxon>
        <taxon>Gobiiformes</taxon>
        <taxon>Gobioidei</taxon>
        <taxon>Gobiidae</taxon>
        <taxon>Benthophilinae</taxon>
        <taxon>Neogobiini</taxon>
        <taxon>Neogobius</taxon>
    </lineage>
</organism>
<evidence type="ECO:0000256" key="2">
    <source>
        <dbReference type="SAM" id="MobiDB-lite"/>
    </source>
</evidence>
<dbReference type="Pfam" id="PF16297">
    <property type="entry name" value="DUF4939"/>
    <property type="match status" value="1"/>
</dbReference>
<accession>A0A8C6T6L0</accession>
<evidence type="ECO:0000313" key="4">
    <source>
        <dbReference type="Ensembl" id="ENSNMLP00000016069.1"/>
    </source>
</evidence>
<dbReference type="Proteomes" id="UP000694523">
    <property type="component" value="Unplaced"/>
</dbReference>
<dbReference type="SMART" id="SM00343">
    <property type="entry name" value="ZnF_C2HC"/>
    <property type="match status" value="1"/>
</dbReference>
<dbReference type="InterPro" id="IPR032549">
    <property type="entry name" value="DUF4939"/>
</dbReference>
<dbReference type="Gene3D" id="4.10.60.10">
    <property type="entry name" value="Zinc finger, CCHC-type"/>
    <property type="match status" value="1"/>
</dbReference>